<dbReference type="InterPro" id="IPR006869">
    <property type="entry name" value="DUF547"/>
</dbReference>
<accession>A0A8J7IR76</accession>
<dbReference type="PANTHER" id="PTHR46361">
    <property type="entry name" value="ELECTRON CARRIER/ PROTEIN DISULFIDE OXIDOREDUCTASE"/>
    <property type="match status" value="1"/>
</dbReference>
<dbReference type="Proteomes" id="UP000610931">
    <property type="component" value="Unassembled WGS sequence"/>
</dbReference>
<dbReference type="RefSeq" id="WP_199116781.1">
    <property type="nucleotide sequence ID" value="NZ_JAELVQ010000033.1"/>
</dbReference>
<evidence type="ECO:0000256" key="1">
    <source>
        <dbReference type="SAM" id="SignalP"/>
    </source>
</evidence>
<name>A0A8J7IR76_9FLAO</name>
<evidence type="ECO:0000259" key="2">
    <source>
        <dbReference type="Pfam" id="PF04784"/>
    </source>
</evidence>
<dbReference type="PANTHER" id="PTHR46361:SF3">
    <property type="entry name" value="ELECTRON CARRIER_ PROTEIN DISULFIDE OXIDOREDUCTASE"/>
    <property type="match status" value="1"/>
</dbReference>
<feature type="domain" description="DUF547" evidence="2">
    <location>
        <begin position="67"/>
        <end position="172"/>
    </location>
</feature>
<comment type="caution">
    <text evidence="3">The sequence shown here is derived from an EMBL/GenBank/DDBJ whole genome shotgun (WGS) entry which is preliminary data.</text>
</comment>
<keyword evidence="4" id="KW-1185">Reference proteome</keyword>
<feature type="chain" id="PRO_5035322745" evidence="1">
    <location>
        <begin position="20"/>
        <end position="233"/>
    </location>
</feature>
<feature type="signal peptide" evidence="1">
    <location>
        <begin position="1"/>
        <end position="19"/>
    </location>
</feature>
<gene>
    <name evidence="3" type="ORF">JF259_16345</name>
</gene>
<protein>
    <submittedName>
        <fullName evidence="3">DUF547 domain-containing protein</fullName>
    </submittedName>
</protein>
<dbReference type="Pfam" id="PF04784">
    <property type="entry name" value="DUF547"/>
    <property type="match status" value="1"/>
</dbReference>
<evidence type="ECO:0000313" key="3">
    <source>
        <dbReference type="EMBL" id="MBJ6369657.1"/>
    </source>
</evidence>
<dbReference type="EMBL" id="JAELVQ010000033">
    <property type="protein sequence ID" value="MBJ6369657.1"/>
    <property type="molecule type" value="Genomic_DNA"/>
</dbReference>
<evidence type="ECO:0000313" key="4">
    <source>
        <dbReference type="Proteomes" id="UP000610931"/>
    </source>
</evidence>
<dbReference type="AlphaFoldDB" id="A0A8J7IR76"/>
<sequence length="233" mass="27341">MIRLYNVLLLFFLSVSVFGQKADHGLWNAFLQTYVSKEGLVNYKSIQSNPEHLNTYLNTITKTPPQSHWTKQETLAYWVNAYNAFTIKLIIDNYPLNSIKDIKNPWDKKFITIKNKTLSLNQIEHDILRNMNEPRIHFAIVCASMSCPKLYNEAYNAKNLEAQLNKAAKHFLNDTTKNKITKNKLELSKLFKWFSSDFKQNGKLVDFLKQYSDIDISKKAKITYKDYNWNLNE</sequence>
<reference evidence="3" key="1">
    <citation type="submission" date="2020-12" db="EMBL/GenBank/DDBJ databases">
        <title>Snuella sp. nov., isolated from sediment in Incheon.</title>
        <authorList>
            <person name="Kim W."/>
        </authorList>
    </citation>
    <scope>NUCLEOTIDE SEQUENCE</scope>
    <source>
        <strain evidence="3">CAU 1569</strain>
    </source>
</reference>
<proteinExistence type="predicted"/>
<organism evidence="3 4">
    <name type="scientific">Snuella sedimenti</name>
    <dbReference type="NCBI Taxonomy" id="2798802"/>
    <lineage>
        <taxon>Bacteria</taxon>
        <taxon>Pseudomonadati</taxon>
        <taxon>Bacteroidota</taxon>
        <taxon>Flavobacteriia</taxon>
        <taxon>Flavobacteriales</taxon>
        <taxon>Flavobacteriaceae</taxon>
        <taxon>Snuella</taxon>
    </lineage>
</organism>
<keyword evidence="1" id="KW-0732">Signal</keyword>